<accession>A0ABV1FTL7</accession>
<organism evidence="1 2">
    <name type="scientific">Hallella faecis</name>
    <dbReference type="NCBI Taxonomy" id="2841596"/>
    <lineage>
        <taxon>Bacteria</taxon>
        <taxon>Pseudomonadati</taxon>
        <taxon>Bacteroidota</taxon>
        <taxon>Bacteroidia</taxon>
        <taxon>Bacteroidales</taxon>
        <taxon>Prevotellaceae</taxon>
        <taxon>Hallella</taxon>
    </lineage>
</organism>
<dbReference type="Proteomes" id="UP001487296">
    <property type="component" value="Unassembled WGS sequence"/>
</dbReference>
<evidence type="ECO:0000313" key="1">
    <source>
        <dbReference type="EMBL" id="MEQ2487753.1"/>
    </source>
</evidence>
<keyword evidence="2" id="KW-1185">Reference proteome</keyword>
<evidence type="ECO:0000313" key="2">
    <source>
        <dbReference type="Proteomes" id="UP001487296"/>
    </source>
</evidence>
<proteinExistence type="predicted"/>
<sequence length="294" mass="35417">MSEQVDKLESKGLLFDDKKEAEQFLFDVSYYRLRAYTYPFQDNSDDGEHLFVRDDIHFSEITDLYKFDRDLRYLLFNAIARIEVSIRARMTQIYSEQTRDSHWFLNKELYRCDFDRLIEDIGADVNRSNEEFIKHYYNKYEEPELPPCWMSLEVVSFGTLSRLYQSLKKDDNKKRLAQSYGIADINVFENWFHAISNLRNCCAHHGRIWNRRFMVNMVLPYNTSRLFMDRESLNTVKRNKLFPLLSAIKYLLDSIDESNNFKDFLLSMLNRNIRLLSLRDMGFPSNWKQLSIWR</sequence>
<dbReference type="EMBL" id="JBBNFP010000076">
    <property type="protein sequence ID" value="MEQ2487753.1"/>
    <property type="molecule type" value="Genomic_DNA"/>
</dbReference>
<protein>
    <submittedName>
        <fullName evidence="1">Abi family protein</fullName>
    </submittedName>
</protein>
<dbReference type="RefSeq" id="WP_215760832.1">
    <property type="nucleotide sequence ID" value="NZ_JAHKBE010000080.1"/>
</dbReference>
<dbReference type="InterPro" id="IPR011664">
    <property type="entry name" value="Abi_system_AbiD/AbiF-like"/>
</dbReference>
<reference evidence="1 2" key="1">
    <citation type="submission" date="2024-04" db="EMBL/GenBank/DDBJ databases">
        <title>Human intestinal bacterial collection.</title>
        <authorList>
            <person name="Pauvert C."/>
            <person name="Hitch T.C.A."/>
            <person name="Clavel T."/>
        </authorList>
    </citation>
    <scope>NUCLEOTIDE SEQUENCE [LARGE SCALE GENOMIC DNA]</scope>
    <source>
        <strain evidence="1 2">CLA-AA-H145</strain>
    </source>
</reference>
<name>A0ABV1FTL7_9BACT</name>
<comment type="caution">
    <text evidence="1">The sequence shown here is derived from an EMBL/GenBank/DDBJ whole genome shotgun (WGS) entry which is preliminary data.</text>
</comment>
<dbReference type="Pfam" id="PF07751">
    <property type="entry name" value="Abi_2"/>
    <property type="match status" value="1"/>
</dbReference>
<gene>
    <name evidence="1" type="ORF">AAAT34_11975</name>
</gene>